<sequence length="2088" mass="236017">MVIELIFGTIFLLYKQGSKFITISLSIAFVLDVRYFLIFSKIVSNVNIDNSHASLIGNFLPAPLLLVVVVERAFSATTARLNTDFRLVSITQSVVRIVGLSATLPNYYDVAQFLHVNPTEGLFFFDSRFRPVPLTQIFIAVKGINKFILNKNMDMICYEQVHRLVKNGHQVMIFVHSRMATSRLATVLLELASQKGHLADFRTGVPACPSYISHVVETSTCADFKRLFPDGFGIHHAGLLLRDRILIQQFFRTGRIRVLCCTSTLAWGVNLPAHAVIIRGTEVYDGEKSTFVNLGILDVLQIFGRAGRPQYDTSGYGIILTDYLHMNHYLRLLTRQIDIESQFLSRLAENLNAEVQKKKKKKKQKMPHCANICLDTVSTVQDAIEWLSYTYLFVRAKVNPLVYGLTQVELSRDPELIEFRRSVIVDAARQLESLRMIRFDETNGYFFPTDLGRIIFSRSISDSMTDQDILHMVSSASEFSQLVVRDKELSELDKLKKYCKLPVGVGCENVAGKVNVLAQCYIVRAETQTFSLSCDCNYVSQNFPRLLRFVFDLALINDWPNLAYNALRLSKSMERRLWWFRHPLWQLMNFLKADVLKKLEEKNLTVDRLFEMDAQSIGTMIHDDGDKVLKACYHLPILNVDATVQPITSSILRITLNIIPDFEWNQESFDCSVLKFHIWISNPDQNRILHREEILFTRRQVKMKQPLKLVFIIPAANPLPAYYLVFWGSNNFLGCDYEDAIPFGNIILPAERQQRTALLDLQPLPVSALNSPLLELMYRFSHFNAIQTQVFHTIFHTDSNVLVGAPTGSGKTVIAELAIFRLFQKELSLKFFFVVAQSVYIAPLKALVRERMNDWKTRFEELLGKRVVELTGDTSPDIQALSNADVVVTTPEKWDGISRSWHSRAYVKQVGLIVIDEIHLLGEDRGPVLEVIVTRTNFITASTKRPVRIVGLSTALANASDLADWLGIGKVGMFNFSPSVRPVPLEVHISGFPEKHYCPRMATMNKPAFKAIKVYSPEKPVLIFVSSRRQTRLTSFDLIAHLAADANPKQWLNMTNEELQNYIQLVHDPNLKICLSFGIGIHHAGLHEHDRSIVENLFSSLKIQVLVSTATLAWGVNFPAHLVIIKGTEYYDGKLGRYVDFPVTGRWTLICWIVREKKFILQYHIHLADVLQMIGRAGRPQYDSEAVAVVFVHDVKKPFYKKFLYDPFPVESSLLKVFPDHLNAEIVAGTVSNVQQAIDYLSWTYFFRRLLANPTFYGVENLDKEKVQSYLVNVIFSALGALLQSKCITVEEDMNTIYSTVPGRIASFYYLHHATVAMFLRQIQCNSTYEDLLMLLTQVPEYDEIPVRHNEDLINEELATKCAILLNDSTFDNSHTKTHLLYQAHLQRLELPNVDYETDLKSVLDQSIRILQAMVDISAERGWLATTLRVIGLMQMIVQARWITDPPLSTLPNVGLYTARCLSSKCGLDTLPQLAEHHRQDSQFLLKNAYQLLNPNELQLIGDVLRRLPVIKISMTLQCKSEKHQLLNNFSKGSNISWNPVTVGEECVLCVKLQSLNSRQDSRAYAPKFPKAKHESWFLVLGCIDSGEILALRRVASILSHTIVNLSFTAPRTVGRCICTLYLMSDSYIGLDQQYDNTNNQLALRTELFQSNLFERFFLPMTNLTTMLSRRCFSNFLKRFSTATQSIVGDEPFYRGGMCFELSAEAKEFQNTAMKFAKEEIIPKAAHFDRTGEYPMEIIKNAWKLGLSGTEIPQQYGSYNAVLICSCLLGGLGLSLLESVVIAEALSYGCTGISTAIMGNGLAEAPVIIAGNEAQKNKFLRRMTEEPLLAAYCVTEPGAGSDVAGVKTKLTKKGDEYILNGQKMWITNGGYANWFFVLARSHPDPDAPASQAFTALLVEVVLFEWNMGQRCSDTRGISFEDVIVPKENILGEMGTGFKIVMGAFDRTRPGVAAAAVGLAWRAMDEAKKYATERRTFGVPIAQHQSIAFMLADMAIGVETARMITYKSAWETDRGRRNSYCASIAKAYASDVANKCATDAVQILGGNGFNSEYPVEKLMRDAKIFQIYEGTSQIQRLIISRQLLSQHES</sequence>
<evidence type="ECO:0000259" key="12">
    <source>
        <dbReference type="PROSITE" id="PS51192"/>
    </source>
</evidence>
<proteinExistence type="inferred from homology"/>
<feature type="domain" description="Helicase C-terminal" evidence="13">
    <location>
        <begin position="1008"/>
        <end position="1238"/>
    </location>
</feature>
<dbReference type="InterPro" id="IPR057842">
    <property type="entry name" value="WH_MER3"/>
</dbReference>
<evidence type="ECO:0000313" key="15">
    <source>
        <dbReference type="Proteomes" id="UP000054783"/>
    </source>
</evidence>
<dbReference type="FunFam" id="1.10.3380.10:FF:000002">
    <property type="entry name" value="Activating signal cointegrator 1 complex subunit 3"/>
    <property type="match status" value="1"/>
</dbReference>
<keyword evidence="8" id="KW-0274">FAD</keyword>
<dbReference type="SUPFAM" id="SSF81296">
    <property type="entry name" value="E set domains"/>
    <property type="match status" value="1"/>
</dbReference>
<comment type="caution">
    <text evidence="14">The sequence shown here is derived from an EMBL/GenBank/DDBJ whole genome shotgun (WGS) entry which is preliminary data.</text>
</comment>
<dbReference type="Pfam" id="PF02770">
    <property type="entry name" value="Acyl-CoA_dh_M"/>
    <property type="match status" value="1"/>
</dbReference>
<evidence type="ECO:0000256" key="8">
    <source>
        <dbReference type="ARBA" id="ARBA00022827"/>
    </source>
</evidence>
<dbReference type="FunFam" id="1.10.10.10:FF:000012">
    <property type="entry name" value="U5 small nuclear ribonucleoprotein helicase"/>
    <property type="match status" value="1"/>
</dbReference>
<reference evidence="14 15" key="1">
    <citation type="submission" date="2015-01" db="EMBL/GenBank/DDBJ databases">
        <title>Evolution of Trichinella species and genotypes.</title>
        <authorList>
            <person name="Korhonen P.K."/>
            <person name="Edoardo P."/>
            <person name="Giuseppe L.R."/>
            <person name="Gasser R.B."/>
        </authorList>
    </citation>
    <scope>NUCLEOTIDE SEQUENCE [LARGE SCALE GENOMIC DNA]</scope>
    <source>
        <strain evidence="14">ISS2496</strain>
    </source>
</reference>
<evidence type="ECO:0000256" key="6">
    <source>
        <dbReference type="ARBA" id="ARBA00022801"/>
    </source>
</evidence>
<gene>
    <name evidence="14" type="primary">ascc3</name>
    <name evidence="14" type="ORF">T12_12299</name>
</gene>
<keyword evidence="7" id="KW-0347">Helicase</keyword>
<dbReference type="InterPro" id="IPR036390">
    <property type="entry name" value="WH_DNA-bd_sf"/>
</dbReference>
<dbReference type="FunFam" id="1.20.140.10:FF:000011">
    <property type="entry name" value="Medium-chain specific acyl-CoA dehydrogenase, mitochondrial"/>
    <property type="match status" value="1"/>
</dbReference>
<evidence type="ECO:0000256" key="4">
    <source>
        <dbReference type="ARBA" id="ARBA00022737"/>
    </source>
</evidence>
<dbReference type="InterPro" id="IPR009100">
    <property type="entry name" value="AcylCoA_DH/oxidase_NM_dom_sf"/>
</dbReference>
<dbReference type="SUPFAM" id="SSF52540">
    <property type="entry name" value="P-loop containing nucleoside triphosphate hydrolases"/>
    <property type="match status" value="3"/>
</dbReference>
<dbReference type="InterPro" id="IPR036250">
    <property type="entry name" value="AcylCo_DH-like_C"/>
</dbReference>
<dbReference type="InterPro" id="IPR037069">
    <property type="entry name" value="AcylCoA_DH/ox_N_sf"/>
</dbReference>
<dbReference type="OrthoDB" id="5575at2759"/>
<dbReference type="PROSITE" id="PS51194">
    <property type="entry name" value="HELICASE_CTER"/>
    <property type="match status" value="2"/>
</dbReference>
<dbReference type="Gene3D" id="1.10.540.10">
    <property type="entry name" value="Acyl-CoA dehydrogenase/oxidase, N-terminal domain"/>
    <property type="match status" value="1"/>
</dbReference>
<keyword evidence="6" id="KW-0378">Hydrolase</keyword>
<evidence type="ECO:0000256" key="9">
    <source>
        <dbReference type="ARBA" id="ARBA00022840"/>
    </source>
</evidence>
<dbReference type="FunFam" id="3.40.50.300:FF:000198">
    <property type="entry name" value="Activating signal cointegrator 1 complex subunit"/>
    <property type="match status" value="1"/>
</dbReference>
<dbReference type="InterPro" id="IPR027417">
    <property type="entry name" value="P-loop_NTPase"/>
</dbReference>
<dbReference type="PANTHER" id="PTHR47961">
    <property type="entry name" value="DNA POLYMERASE THETA, PUTATIVE (AFU_ORTHOLOGUE AFUA_1G05260)-RELATED"/>
    <property type="match status" value="1"/>
</dbReference>
<dbReference type="EMBL" id="JYDQ01000002">
    <property type="protein sequence ID" value="KRY23568.1"/>
    <property type="molecule type" value="Genomic_DNA"/>
</dbReference>
<keyword evidence="10" id="KW-0560">Oxidoreductase</keyword>
<dbReference type="InterPro" id="IPR014001">
    <property type="entry name" value="Helicase_ATP-bd"/>
</dbReference>
<dbReference type="InterPro" id="IPR014756">
    <property type="entry name" value="Ig_E-set"/>
</dbReference>
<dbReference type="InterPro" id="IPR009075">
    <property type="entry name" value="AcylCo_DH/oxidase_C"/>
</dbReference>
<dbReference type="InterPro" id="IPR006089">
    <property type="entry name" value="Acyl-CoA_DH_CS"/>
</dbReference>
<protein>
    <submittedName>
        <fullName evidence="14">Activating signal cointegrator 1 complex subunit 3</fullName>
    </submittedName>
</protein>
<dbReference type="SUPFAM" id="SSF158702">
    <property type="entry name" value="Sec63 N-terminal domain-like"/>
    <property type="match status" value="2"/>
</dbReference>
<dbReference type="GO" id="GO:0050660">
    <property type="term" value="F:flavin adenine dinucleotide binding"/>
    <property type="evidence" value="ECO:0007669"/>
    <property type="project" value="InterPro"/>
</dbReference>
<dbReference type="SMART" id="SM00487">
    <property type="entry name" value="DEXDc"/>
    <property type="match status" value="1"/>
</dbReference>
<dbReference type="FunFam" id="2.60.40.150:FF:000113">
    <property type="entry name" value="activating signal cointegrator 1 complex subunit 3"/>
    <property type="match status" value="1"/>
</dbReference>
<dbReference type="SMART" id="SM00973">
    <property type="entry name" value="Sec63"/>
    <property type="match status" value="2"/>
</dbReference>
<dbReference type="InterPro" id="IPR006091">
    <property type="entry name" value="Acyl-CoA_Oxase/DH_mid-dom"/>
</dbReference>
<dbReference type="SUPFAM" id="SSF47203">
    <property type="entry name" value="Acyl-CoA dehydrogenase C-terminal domain-like"/>
    <property type="match status" value="1"/>
</dbReference>
<dbReference type="Pfam" id="PF23445">
    <property type="entry name" value="WHD_SNRNP200"/>
    <property type="match status" value="2"/>
</dbReference>
<organism evidence="14 15">
    <name type="scientific">Trichinella patagoniensis</name>
    <dbReference type="NCBI Taxonomy" id="990121"/>
    <lineage>
        <taxon>Eukaryota</taxon>
        <taxon>Metazoa</taxon>
        <taxon>Ecdysozoa</taxon>
        <taxon>Nematoda</taxon>
        <taxon>Enoplea</taxon>
        <taxon>Dorylaimia</taxon>
        <taxon>Trichinellida</taxon>
        <taxon>Trichinellidae</taxon>
        <taxon>Trichinella</taxon>
    </lineage>
</organism>
<dbReference type="GO" id="GO:0180022">
    <property type="term" value="C:RQC-trigger complex"/>
    <property type="evidence" value="ECO:0007669"/>
    <property type="project" value="UniProtKB-ARBA"/>
</dbReference>
<dbReference type="Gene3D" id="1.10.10.10">
    <property type="entry name" value="Winged helix-like DNA-binding domain superfamily/Winged helix DNA-binding domain"/>
    <property type="match status" value="2"/>
</dbReference>
<evidence type="ECO:0000259" key="13">
    <source>
        <dbReference type="PROSITE" id="PS51194"/>
    </source>
</evidence>
<dbReference type="Pfam" id="PF00441">
    <property type="entry name" value="Acyl-CoA_dh_1"/>
    <property type="match status" value="1"/>
</dbReference>
<evidence type="ECO:0000256" key="2">
    <source>
        <dbReference type="ARBA" id="ARBA00009347"/>
    </source>
</evidence>
<name>A0A0V1AFI1_9BILA</name>
<keyword evidence="15" id="KW-1185">Reference proteome</keyword>
<feature type="domain" description="Helicase C-terminal" evidence="13">
    <location>
        <begin position="157"/>
        <end position="366"/>
    </location>
</feature>
<dbReference type="InterPro" id="IPR050474">
    <property type="entry name" value="Hel308_SKI2-like"/>
</dbReference>
<dbReference type="Pfam" id="PF00270">
    <property type="entry name" value="DEAD"/>
    <property type="match status" value="1"/>
</dbReference>
<dbReference type="SMART" id="SM00490">
    <property type="entry name" value="HELICc"/>
    <property type="match status" value="2"/>
</dbReference>
<dbReference type="Gene3D" id="3.40.50.300">
    <property type="entry name" value="P-loop containing nucleotide triphosphate hydrolases"/>
    <property type="match status" value="4"/>
</dbReference>
<dbReference type="GO" id="GO:0003995">
    <property type="term" value="F:acyl-CoA dehydrogenase activity"/>
    <property type="evidence" value="ECO:0007669"/>
    <property type="project" value="InterPro"/>
</dbReference>
<comment type="cofactor">
    <cofactor evidence="1">
        <name>FAD</name>
        <dbReference type="ChEBI" id="CHEBI:57692"/>
    </cofactor>
</comment>
<keyword evidence="5" id="KW-0547">Nucleotide-binding</keyword>
<dbReference type="Gene3D" id="2.40.110.10">
    <property type="entry name" value="Butyryl-CoA Dehydrogenase, subunit A, domain 2"/>
    <property type="match status" value="1"/>
</dbReference>
<dbReference type="SUPFAM" id="SSF46785">
    <property type="entry name" value="Winged helix' DNA-binding domain"/>
    <property type="match status" value="1"/>
</dbReference>
<dbReference type="FunFam" id="1.10.10.10:FF:000024">
    <property type="entry name" value="U5 small nuclear ribonucleoprotein helicase"/>
    <property type="match status" value="1"/>
</dbReference>
<dbReference type="Gene3D" id="1.20.140.10">
    <property type="entry name" value="Butyryl-CoA Dehydrogenase, subunit A, domain 3"/>
    <property type="match status" value="1"/>
</dbReference>
<dbReference type="GO" id="GO:0005524">
    <property type="term" value="F:ATP binding"/>
    <property type="evidence" value="ECO:0007669"/>
    <property type="project" value="UniProtKB-KW"/>
</dbReference>
<dbReference type="PROSITE" id="PS00072">
    <property type="entry name" value="ACYL_COA_DH_1"/>
    <property type="match status" value="1"/>
</dbReference>
<dbReference type="Pfam" id="PF00271">
    <property type="entry name" value="Helicase_C"/>
    <property type="match status" value="1"/>
</dbReference>
<dbReference type="CDD" id="cd18795">
    <property type="entry name" value="SF2_C_Ski2"/>
    <property type="match status" value="2"/>
</dbReference>
<evidence type="ECO:0000256" key="3">
    <source>
        <dbReference type="ARBA" id="ARBA00022630"/>
    </source>
</evidence>
<dbReference type="InterPro" id="IPR035892">
    <property type="entry name" value="C2_domain_sf"/>
</dbReference>
<dbReference type="GO" id="GO:0003676">
    <property type="term" value="F:nucleic acid binding"/>
    <property type="evidence" value="ECO:0007669"/>
    <property type="project" value="InterPro"/>
</dbReference>
<dbReference type="Proteomes" id="UP000054783">
    <property type="component" value="Unassembled WGS sequence"/>
</dbReference>
<dbReference type="Pfam" id="PF02771">
    <property type="entry name" value="Acyl-CoA_dh_N"/>
    <property type="match status" value="1"/>
</dbReference>
<feature type="domain" description="Helicase ATP-binding" evidence="12">
    <location>
        <begin position="792"/>
        <end position="974"/>
    </location>
</feature>
<evidence type="ECO:0000256" key="11">
    <source>
        <dbReference type="ARBA" id="ARBA00054527"/>
    </source>
</evidence>
<evidence type="ECO:0000256" key="5">
    <source>
        <dbReference type="ARBA" id="ARBA00022741"/>
    </source>
</evidence>
<dbReference type="Gene3D" id="2.60.40.150">
    <property type="entry name" value="C2 domain"/>
    <property type="match status" value="2"/>
</dbReference>
<keyword evidence="3" id="KW-0285">Flavoprotein</keyword>
<dbReference type="SUPFAM" id="SSF56645">
    <property type="entry name" value="Acyl-CoA dehydrogenase NM domain-like"/>
    <property type="match status" value="1"/>
</dbReference>
<dbReference type="Pfam" id="PF02889">
    <property type="entry name" value="Sec63"/>
    <property type="match status" value="2"/>
</dbReference>
<keyword evidence="9" id="KW-0067">ATP-binding</keyword>
<dbReference type="FunFam" id="3.40.50.300:FF:000062">
    <property type="entry name" value="U5 small nuclear ribonucleoprotein helicase"/>
    <property type="match status" value="1"/>
</dbReference>
<dbReference type="GO" id="GO:0016787">
    <property type="term" value="F:hydrolase activity"/>
    <property type="evidence" value="ECO:0007669"/>
    <property type="project" value="UniProtKB-KW"/>
</dbReference>
<dbReference type="InterPro" id="IPR011545">
    <property type="entry name" value="DEAD/DEAH_box_helicase_dom"/>
</dbReference>
<evidence type="ECO:0000256" key="10">
    <source>
        <dbReference type="ARBA" id="ARBA00023002"/>
    </source>
</evidence>
<comment type="similarity">
    <text evidence="2">Belongs to the acyl-CoA dehydrogenase family.</text>
</comment>
<dbReference type="Gene3D" id="1.10.3380.10">
    <property type="entry name" value="Sec63 N-terminal domain-like domain"/>
    <property type="match status" value="2"/>
</dbReference>
<dbReference type="Gene3D" id="1.10.150.20">
    <property type="entry name" value="5' to 3' exonuclease, C-terminal subdomain"/>
    <property type="match status" value="1"/>
</dbReference>
<dbReference type="PANTHER" id="PTHR47961:SF13">
    <property type="entry name" value="ACTIVATING SIGNAL COINTEGRATOR 1 COMPLEX SUBUNIT 3"/>
    <property type="match status" value="1"/>
</dbReference>
<dbReference type="STRING" id="990121.A0A0V1AFI1"/>
<accession>A0A0V1AFI1</accession>
<dbReference type="GO" id="GO:0004386">
    <property type="term" value="F:helicase activity"/>
    <property type="evidence" value="ECO:0007669"/>
    <property type="project" value="UniProtKB-KW"/>
</dbReference>
<evidence type="ECO:0000256" key="1">
    <source>
        <dbReference type="ARBA" id="ARBA00001974"/>
    </source>
</evidence>
<evidence type="ECO:0000313" key="14">
    <source>
        <dbReference type="EMBL" id="KRY23568.1"/>
    </source>
</evidence>
<dbReference type="PROSITE" id="PS00073">
    <property type="entry name" value="ACYL_COA_DH_2"/>
    <property type="match status" value="1"/>
</dbReference>
<dbReference type="InterPro" id="IPR001650">
    <property type="entry name" value="Helicase_C-like"/>
</dbReference>
<dbReference type="InterPro" id="IPR046373">
    <property type="entry name" value="Acyl-CoA_Oxase/DH_mid-dom_sf"/>
</dbReference>
<dbReference type="InterPro" id="IPR013786">
    <property type="entry name" value="AcylCoA_DH/ox_N"/>
</dbReference>
<dbReference type="PROSITE" id="PS51192">
    <property type="entry name" value="HELICASE_ATP_BIND_1"/>
    <property type="match status" value="1"/>
</dbReference>
<keyword evidence="4" id="KW-0677">Repeat</keyword>
<comment type="function">
    <text evidence="11">Catalyzes the ATP-dependent unwinding of U4/U6 RNA duplices, an essential step in the assembly of a catalytically active spliceosome. Plays a role in pre-mRNA splicing.</text>
</comment>
<dbReference type="InterPro" id="IPR036388">
    <property type="entry name" value="WH-like_DNA-bd_sf"/>
</dbReference>
<evidence type="ECO:0000256" key="7">
    <source>
        <dbReference type="ARBA" id="ARBA00022806"/>
    </source>
</evidence>
<dbReference type="InterPro" id="IPR004179">
    <property type="entry name" value="Sec63-dom"/>
</dbReference>